<dbReference type="InterPro" id="IPR014710">
    <property type="entry name" value="RmlC-like_jellyroll"/>
</dbReference>
<dbReference type="Proteomes" id="UP000646523">
    <property type="component" value="Unassembled WGS sequence"/>
</dbReference>
<gene>
    <name evidence="3" type="ORF">GCM10012289_55320</name>
</gene>
<dbReference type="EMBL" id="BMNH01000021">
    <property type="protein sequence ID" value="GGO76909.1"/>
    <property type="molecule type" value="Genomic_DNA"/>
</dbReference>
<feature type="domain" description="Cupin type-2" evidence="2">
    <location>
        <begin position="61"/>
        <end position="130"/>
    </location>
</feature>
<dbReference type="AlphaFoldDB" id="A0A917Z6W0"/>
<reference evidence="3" key="1">
    <citation type="journal article" date="2014" name="Int. J. Syst. Evol. Microbiol.">
        <title>Complete genome sequence of Corynebacterium casei LMG S-19264T (=DSM 44701T), isolated from a smear-ripened cheese.</title>
        <authorList>
            <consortium name="US DOE Joint Genome Institute (JGI-PGF)"/>
            <person name="Walter F."/>
            <person name="Albersmeier A."/>
            <person name="Kalinowski J."/>
            <person name="Ruckert C."/>
        </authorList>
    </citation>
    <scope>NUCLEOTIDE SEQUENCE</scope>
    <source>
        <strain evidence="3">CGMCC 4.7368</strain>
    </source>
</reference>
<dbReference type="Pfam" id="PF07883">
    <property type="entry name" value="Cupin_2"/>
    <property type="match status" value="1"/>
</dbReference>
<dbReference type="SUPFAM" id="SSF51182">
    <property type="entry name" value="RmlC-like cupins"/>
    <property type="match status" value="1"/>
</dbReference>
<dbReference type="PANTHER" id="PTHR36440:SF1">
    <property type="entry name" value="PUTATIVE (AFU_ORTHOLOGUE AFUA_8G07350)-RELATED"/>
    <property type="match status" value="1"/>
</dbReference>
<protein>
    <submittedName>
        <fullName evidence="3">Cupin</fullName>
    </submittedName>
</protein>
<reference evidence="3" key="2">
    <citation type="submission" date="2020-09" db="EMBL/GenBank/DDBJ databases">
        <authorList>
            <person name="Sun Q."/>
            <person name="Zhou Y."/>
        </authorList>
    </citation>
    <scope>NUCLEOTIDE SEQUENCE</scope>
    <source>
        <strain evidence="3">CGMCC 4.7368</strain>
    </source>
</reference>
<evidence type="ECO:0000313" key="4">
    <source>
        <dbReference type="Proteomes" id="UP000646523"/>
    </source>
</evidence>
<evidence type="ECO:0000256" key="1">
    <source>
        <dbReference type="SAM" id="MobiDB-lite"/>
    </source>
</evidence>
<organism evidence="3 4">
    <name type="scientific">Nonomuraea cavernae</name>
    <dbReference type="NCBI Taxonomy" id="2045107"/>
    <lineage>
        <taxon>Bacteria</taxon>
        <taxon>Bacillati</taxon>
        <taxon>Actinomycetota</taxon>
        <taxon>Actinomycetes</taxon>
        <taxon>Streptosporangiales</taxon>
        <taxon>Streptosporangiaceae</taxon>
        <taxon>Nonomuraea</taxon>
    </lineage>
</organism>
<accession>A0A917Z6W0</accession>
<dbReference type="Gene3D" id="2.60.120.10">
    <property type="entry name" value="Jelly Rolls"/>
    <property type="match status" value="1"/>
</dbReference>
<dbReference type="InterPro" id="IPR053146">
    <property type="entry name" value="QDO-like"/>
</dbReference>
<dbReference type="InterPro" id="IPR011051">
    <property type="entry name" value="RmlC_Cupin_sf"/>
</dbReference>
<comment type="caution">
    <text evidence="3">The sequence shown here is derived from an EMBL/GenBank/DDBJ whole genome shotgun (WGS) entry which is preliminary data.</text>
</comment>
<name>A0A917Z6W0_9ACTN</name>
<keyword evidence="4" id="KW-1185">Reference proteome</keyword>
<proteinExistence type="predicted"/>
<evidence type="ECO:0000313" key="3">
    <source>
        <dbReference type="EMBL" id="GGO76909.1"/>
    </source>
</evidence>
<dbReference type="RefSeq" id="WP_189127115.1">
    <property type="nucleotide sequence ID" value="NZ_BMNH01000021.1"/>
</dbReference>
<dbReference type="InterPro" id="IPR013096">
    <property type="entry name" value="Cupin_2"/>
</dbReference>
<evidence type="ECO:0000259" key="2">
    <source>
        <dbReference type="Pfam" id="PF07883"/>
    </source>
</evidence>
<feature type="region of interest" description="Disordered" evidence="1">
    <location>
        <begin position="14"/>
        <end position="40"/>
    </location>
</feature>
<sequence>MSYPEPRYLDEHGAASGVFRSADLPPDLTMGPKTDDPAERPTEVHYLGTGASTGGAFGLYRWEMGPRKSGPSPHFHRTITESFYVLDGTIRLYNGERWVDGRPGDFLYVPEGGIHAFCNQSGEPASMLILFTPGAPREAYFEELADIATTGRQLTPEEWTDVYLRHDQYMV</sequence>
<dbReference type="PANTHER" id="PTHR36440">
    <property type="entry name" value="PUTATIVE (AFU_ORTHOLOGUE AFUA_8G07350)-RELATED"/>
    <property type="match status" value="1"/>
</dbReference>